<dbReference type="Proteomes" id="UP001174934">
    <property type="component" value="Unassembled WGS sequence"/>
</dbReference>
<dbReference type="AlphaFoldDB" id="A0AA39TM02"/>
<dbReference type="EMBL" id="JAULSR010000011">
    <property type="protein sequence ID" value="KAK0610026.1"/>
    <property type="molecule type" value="Genomic_DNA"/>
</dbReference>
<sequence>MLDKYIVDIHYTTLRKVWEHSCIVSGARDVPRYYCLRVRSGGRTIGALREVLHCYIFSNSIDVFKNSYQKNSYQASLSANLMELLTEEAEQDRAFLATQGDFFFTADEGAPIDLTTHELAQFELRNGITAARSRMKSATRHERTLLRDRCTAEIRTLSTLQLDVKRAQFFDQIDKCRARGLPTDGIRSKALKERTALSLTQGGAAIAKFLQVSDMPADRVGNIR</sequence>
<reference evidence="1" key="1">
    <citation type="submission" date="2023-06" db="EMBL/GenBank/DDBJ databases">
        <title>Genome-scale phylogeny and comparative genomics of the fungal order Sordariales.</title>
        <authorList>
            <consortium name="Lawrence Berkeley National Laboratory"/>
            <person name="Hensen N."/>
            <person name="Bonometti L."/>
            <person name="Westerberg I."/>
            <person name="Brannstrom I.O."/>
            <person name="Guillou S."/>
            <person name="Cros-Aarteil S."/>
            <person name="Calhoun S."/>
            <person name="Haridas S."/>
            <person name="Kuo A."/>
            <person name="Mondo S."/>
            <person name="Pangilinan J."/>
            <person name="Riley R."/>
            <person name="LaButti K."/>
            <person name="Andreopoulos B."/>
            <person name="Lipzen A."/>
            <person name="Chen C."/>
            <person name="Yanf M."/>
            <person name="Daum C."/>
            <person name="Ng V."/>
            <person name="Clum A."/>
            <person name="Steindorff A."/>
            <person name="Ohm R."/>
            <person name="Martin F."/>
            <person name="Silar P."/>
            <person name="Natvig D."/>
            <person name="Lalanne C."/>
            <person name="Gautier V."/>
            <person name="Ament-velasquez S.L."/>
            <person name="Kruys A."/>
            <person name="Hutchinson M.I."/>
            <person name="Powell A.J."/>
            <person name="Barry K."/>
            <person name="Miller A.N."/>
            <person name="Grigoriev I.V."/>
            <person name="Debuchy R."/>
            <person name="Gladieux P."/>
            <person name="Thoren M.H."/>
            <person name="Johannesson H."/>
        </authorList>
    </citation>
    <scope>NUCLEOTIDE SEQUENCE</scope>
    <source>
        <strain evidence="1">SMH3391-2</strain>
    </source>
</reference>
<proteinExistence type="predicted"/>
<evidence type="ECO:0000313" key="1">
    <source>
        <dbReference type="EMBL" id="KAK0610026.1"/>
    </source>
</evidence>
<comment type="caution">
    <text evidence="1">The sequence shown here is derived from an EMBL/GenBank/DDBJ whole genome shotgun (WGS) entry which is preliminary data.</text>
</comment>
<evidence type="ECO:0000313" key="2">
    <source>
        <dbReference type="Proteomes" id="UP001174934"/>
    </source>
</evidence>
<name>A0AA39TM02_9PEZI</name>
<accession>A0AA39TM02</accession>
<protein>
    <submittedName>
        <fullName evidence="1">Uncharacterized protein</fullName>
    </submittedName>
</protein>
<organism evidence="1 2">
    <name type="scientific">Bombardia bombarda</name>
    <dbReference type="NCBI Taxonomy" id="252184"/>
    <lineage>
        <taxon>Eukaryota</taxon>
        <taxon>Fungi</taxon>
        <taxon>Dikarya</taxon>
        <taxon>Ascomycota</taxon>
        <taxon>Pezizomycotina</taxon>
        <taxon>Sordariomycetes</taxon>
        <taxon>Sordariomycetidae</taxon>
        <taxon>Sordariales</taxon>
        <taxon>Lasiosphaeriaceae</taxon>
        <taxon>Bombardia</taxon>
    </lineage>
</organism>
<gene>
    <name evidence="1" type="ORF">B0T17DRAFT_125160</name>
</gene>
<keyword evidence="2" id="KW-1185">Reference proteome</keyword>